<evidence type="ECO:0000313" key="3">
    <source>
        <dbReference type="Proteomes" id="UP000054538"/>
    </source>
</evidence>
<dbReference type="Proteomes" id="UP000054538">
    <property type="component" value="Unassembled WGS sequence"/>
</dbReference>
<accession>A0A0D0E8M4</accession>
<dbReference type="InParanoid" id="A0A0D0E8M4"/>
<evidence type="ECO:0000259" key="1">
    <source>
        <dbReference type="Pfam" id="PF01814"/>
    </source>
</evidence>
<gene>
    <name evidence="2" type="ORF">PAXRUDRAFT_823679</name>
</gene>
<dbReference type="HOGENOM" id="CLU_079417_0_0_1"/>
<proteinExistence type="predicted"/>
<sequence>MFSTATPPTPLKDAVAHDHQEMYEYYEQFQKHAGNTDLQKRWAHQLTWEVVRHAAGEEIIVYPLMEASLGQEGKALADQDREDHQSIKIMLAQLESMHVGTDEYNTLMSKMMAQLREHNDSEEKHDLPLLEGVLHLDNSKEAAHRFSITKHFVPTRAHPLAPDQSHFKTLVAFMTAPVDKLKDVFTSFPTGEMKKEAEDSSR</sequence>
<feature type="domain" description="Hemerythrin-like" evidence="1">
    <location>
        <begin position="13"/>
        <end position="130"/>
    </location>
</feature>
<reference evidence="2 3" key="1">
    <citation type="submission" date="2014-04" db="EMBL/GenBank/DDBJ databases">
        <authorList>
            <consortium name="DOE Joint Genome Institute"/>
            <person name="Kuo A."/>
            <person name="Kohler A."/>
            <person name="Jargeat P."/>
            <person name="Nagy L.G."/>
            <person name="Floudas D."/>
            <person name="Copeland A."/>
            <person name="Barry K.W."/>
            <person name="Cichocki N."/>
            <person name="Veneault-Fourrey C."/>
            <person name="LaButti K."/>
            <person name="Lindquist E.A."/>
            <person name="Lipzen A."/>
            <person name="Lundell T."/>
            <person name="Morin E."/>
            <person name="Murat C."/>
            <person name="Sun H."/>
            <person name="Tunlid A."/>
            <person name="Henrissat B."/>
            <person name="Grigoriev I.V."/>
            <person name="Hibbett D.S."/>
            <person name="Martin F."/>
            <person name="Nordberg H.P."/>
            <person name="Cantor M.N."/>
            <person name="Hua S.X."/>
        </authorList>
    </citation>
    <scope>NUCLEOTIDE SEQUENCE [LARGE SCALE GENOMIC DNA]</scope>
    <source>
        <strain evidence="2 3">Ve08.2h10</strain>
    </source>
</reference>
<dbReference type="PANTHER" id="PTHR35585:SF1">
    <property type="entry name" value="HHE DOMAIN PROTEIN (AFU_ORTHOLOGUE AFUA_4G00730)"/>
    <property type="match status" value="1"/>
</dbReference>
<dbReference type="InterPro" id="IPR012312">
    <property type="entry name" value="Hemerythrin-like"/>
</dbReference>
<dbReference type="OrthoDB" id="9983919at2759"/>
<dbReference type="Gene3D" id="1.20.120.520">
    <property type="entry name" value="nmb1532 protein domain like"/>
    <property type="match status" value="1"/>
</dbReference>
<dbReference type="Pfam" id="PF01814">
    <property type="entry name" value="Hemerythrin"/>
    <property type="match status" value="1"/>
</dbReference>
<dbReference type="EMBL" id="KN824886">
    <property type="protein sequence ID" value="KIK98634.1"/>
    <property type="molecule type" value="Genomic_DNA"/>
</dbReference>
<keyword evidence="3" id="KW-1185">Reference proteome</keyword>
<name>A0A0D0E8M4_9AGAM</name>
<evidence type="ECO:0000313" key="2">
    <source>
        <dbReference type="EMBL" id="KIK98634.1"/>
    </source>
</evidence>
<dbReference type="AlphaFoldDB" id="A0A0D0E8M4"/>
<organism evidence="2 3">
    <name type="scientific">Paxillus rubicundulus Ve08.2h10</name>
    <dbReference type="NCBI Taxonomy" id="930991"/>
    <lineage>
        <taxon>Eukaryota</taxon>
        <taxon>Fungi</taxon>
        <taxon>Dikarya</taxon>
        <taxon>Basidiomycota</taxon>
        <taxon>Agaricomycotina</taxon>
        <taxon>Agaricomycetes</taxon>
        <taxon>Agaricomycetidae</taxon>
        <taxon>Boletales</taxon>
        <taxon>Paxilineae</taxon>
        <taxon>Paxillaceae</taxon>
        <taxon>Paxillus</taxon>
    </lineage>
</organism>
<protein>
    <recommendedName>
        <fullName evidence="1">Hemerythrin-like domain-containing protein</fullName>
    </recommendedName>
</protein>
<dbReference type="PANTHER" id="PTHR35585">
    <property type="entry name" value="HHE DOMAIN PROTEIN (AFU_ORTHOLOGUE AFUA_4G00730)"/>
    <property type="match status" value="1"/>
</dbReference>
<dbReference type="STRING" id="930991.A0A0D0E8M4"/>
<reference evidence="3" key="2">
    <citation type="submission" date="2015-01" db="EMBL/GenBank/DDBJ databases">
        <title>Evolutionary Origins and Diversification of the Mycorrhizal Mutualists.</title>
        <authorList>
            <consortium name="DOE Joint Genome Institute"/>
            <consortium name="Mycorrhizal Genomics Consortium"/>
            <person name="Kohler A."/>
            <person name="Kuo A."/>
            <person name="Nagy L.G."/>
            <person name="Floudas D."/>
            <person name="Copeland A."/>
            <person name="Barry K.W."/>
            <person name="Cichocki N."/>
            <person name="Veneault-Fourrey C."/>
            <person name="LaButti K."/>
            <person name="Lindquist E.A."/>
            <person name="Lipzen A."/>
            <person name="Lundell T."/>
            <person name="Morin E."/>
            <person name="Murat C."/>
            <person name="Riley R."/>
            <person name="Ohm R."/>
            <person name="Sun H."/>
            <person name="Tunlid A."/>
            <person name="Henrissat B."/>
            <person name="Grigoriev I.V."/>
            <person name="Hibbett D.S."/>
            <person name="Martin F."/>
        </authorList>
    </citation>
    <scope>NUCLEOTIDE SEQUENCE [LARGE SCALE GENOMIC DNA]</scope>
    <source>
        <strain evidence="3">Ve08.2h10</strain>
    </source>
</reference>